<feature type="signal peptide" evidence="1">
    <location>
        <begin position="1"/>
        <end position="17"/>
    </location>
</feature>
<comment type="caution">
    <text evidence="2">The sequence shown here is derived from an EMBL/GenBank/DDBJ whole genome shotgun (WGS) entry which is preliminary data.</text>
</comment>
<dbReference type="RefSeq" id="WP_122237809.1">
    <property type="nucleotide sequence ID" value="NZ_RDQM01000004.1"/>
</dbReference>
<accession>A0A3M6Q903</accession>
<evidence type="ECO:0000256" key="1">
    <source>
        <dbReference type="SAM" id="SignalP"/>
    </source>
</evidence>
<dbReference type="InterPro" id="IPR035070">
    <property type="entry name" value="Streptogrisin_prodomain"/>
</dbReference>
<organism evidence="2 3">
    <name type="scientific">Allofranklinella schreckenbergeri</name>
    <dbReference type="NCBI Taxonomy" id="1076744"/>
    <lineage>
        <taxon>Bacteria</taxon>
        <taxon>Pseudomonadati</taxon>
        <taxon>Pseudomonadota</taxon>
        <taxon>Betaproteobacteria</taxon>
        <taxon>Burkholderiales</taxon>
        <taxon>Comamonadaceae</taxon>
        <taxon>Allofranklinella</taxon>
    </lineage>
</organism>
<proteinExistence type="predicted"/>
<keyword evidence="1" id="KW-0732">Signal</keyword>
<dbReference type="AlphaFoldDB" id="A0A3M6Q903"/>
<evidence type="ECO:0000313" key="2">
    <source>
        <dbReference type="EMBL" id="RMW99599.1"/>
    </source>
</evidence>
<dbReference type="EMBL" id="RDQM01000004">
    <property type="protein sequence ID" value="RMW99599.1"/>
    <property type="molecule type" value="Genomic_DNA"/>
</dbReference>
<dbReference type="Gene3D" id="3.30.300.50">
    <property type="match status" value="1"/>
</dbReference>
<dbReference type="Proteomes" id="UP000267521">
    <property type="component" value="Unassembled WGS sequence"/>
</dbReference>
<reference evidence="2 3" key="1">
    <citation type="submission" date="2018-10" db="EMBL/GenBank/DDBJ databases">
        <title>Comamonadaceae CDC group NO-1 genome sequencing and assembly.</title>
        <authorList>
            <person name="Bernier A.-M."/>
            <person name="Bernard K."/>
        </authorList>
    </citation>
    <scope>NUCLEOTIDE SEQUENCE [LARGE SCALE GENOMIC DNA]</scope>
    <source>
        <strain evidence="2 3">NML970147</strain>
    </source>
</reference>
<evidence type="ECO:0000313" key="3">
    <source>
        <dbReference type="Proteomes" id="UP000267521"/>
    </source>
</evidence>
<feature type="chain" id="PRO_5017946375" evidence="1">
    <location>
        <begin position="18"/>
        <end position="188"/>
    </location>
</feature>
<protein>
    <submittedName>
        <fullName evidence="2">Uncharacterized protein</fullName>
    </submittedName>
</protein>
<gene>
    <name evidence="2" type="ORF">EBQ26_04410</name>
</gene>
<name>A0A3M6Q903_9BURK</name>
<sequence length="188" mass="21466">MKYIIGILFLAANCALAASGDDDYFEKRAEVIEKIQIRMNVPGNKEVLDLMRENGESIRKSLGASYAGSWVDYDEEDRAYQVIAVTDLAAKNRVHVDYRLEFVEAERNIEQLNAVYSEIERFREENGLRLVIYYVQIEPRINKVLVGAPLVNHERIIGILQNLKLDMNAIQLQEANSTVTLYGKQVVN</sequence>